<keyword evidence="2" id="KW-1185">Reference proteome</keyword>
<dbReference type="AlphaFoldDB" id="W7B4Z6"/>
<organism evidence="1 2">
    <name type="scientific">Listeria aquatica FSL S10-1188</name>
    <dbReference type="NCBI Taxonomy" id="1265818"/>
    <lineage>
        <taxon>Bacteria</taxon>
        <taxon>Bacillati</taxon>
        <taxon>Bacillota</taxon>
        <taxon>Bacilli</taxon>
        <taxon>Bacillales</taxon>
        <taxon>Listeriaceae</taxon>
        <taxon>Listeria</taxon>
    </lineage>
</organism>
<dbReference type="STRING" id="1265818.MAQA_12411"/>
<comment type="caution">
    <text evidence="1">The sequence shown here is derived from an EMBL/GenBank/DDBJ whole genome shotgun (WGS) entry which is preliminary data.</text>
</comment>
<sequence>MGDYQVMIFNNRIVMLIKTKQLIEAERESKRFYEFLEQQEQIEETFFHAYYALSSGYCAFRETVRTLIISHSKTRTCS</sequence>
<evidence type="ECO:0000313" key="1">
    <source>
        <dbReference type="EMBL" id="EUJ17801.1"/>
    </source>
</evidence>
<protein>
    <submittedName>
        <fullName evidence="1">Putative transcriptional regulator</fullName>
    </submittedName>
</protein>
<evidence type="ECO:0000313" key="2">
    <source>
        <dbReference type="Proteomes" id="UP000019246"/>
    </source>
</evidence>
<proteinExistence type="predicted"/>
<reference evidence="1 2" key="1">
    <citation type="journal article" date="2014" name="Int. J. Syst. Evol. Microbiol.">
        <title>Listeria floridensis sp. nov., Listeria aquatica sp. nov., Listeria cornellensis sp. nov., Listeria riparia sp. nov. and Listeria grandensis sp. nov., from agricultural and natural environments.</title>
        <authorList>
            <person name="den Bakker H.C."/>
            <person name="Warchocki S."/>
            <person name="Wright E.M."/>
            <person name="Allred A.F."/>
            <person name="Ahlstrom C."/>
            <person name="Manuel C.S."/>
            <person name="Stasiewicz M.J."/>
            <person name="Burrell A."/>
            <person name="Roof S."/>
            <person name="Strawn L."/>
            <person name="Fortes E.D."/>
            <person name="Nightingale K.K."/>
            <person name="Kephart D."/>
            <person name="Wiedmann M."/>
        </authorList>
    </citation>
    <scope>NUCLEOTIDE SEQUENCE [LARGE SCALE GENOMIC DNA]</scope>
    <source>
        <strain evidence="1 2">FSL S10-1188</strain>
    </source>
</reference>
<dbReference type="Proteomes" id="UP000019246">
    <property type="component" value="Unassembled WGS sequence"/>
</dbReference>
<name>W7B4Z6_9LIST</name>
<gene>
    <name evidence="1" type="ORF">MAQA_12411</name>
</gene>
<dbReference type="EMBL" id="AOCG01000012">
    <property type="protein sequence ID" value="EUJ17801.1"/>
    <property type="molecule type" value="Genomic_DNA"/>
</dbReference>
<accession>W7B4Z6</accession>